<evidence type="ECO:0000256" key="1">
    <source>
        <dbReference type="ARBA" id="ARBA00004572"/>
    </source>
</evidence>
<protein>
    <submittedName>
        <fullName evidence="12">TPR_REGION domain-containing protein</fullName>
    </submittedName>
</protein>
<evidence type="ECO:0000256" key="4">
    <source>
        <dbReference type="ARBA" id="ARBA00022787"/>
    </source>
</evidence>
<evidence type="ECO:0000256" key="10">
    <source>
        <dbReference type="SAM" id="Phobius"/>
    </source>
</evidence>
<proteinExistence type="inferred from homology"/>
<evidence type="ECO:0000256" key="9">
    <source>
        <dbReference type="ARBA" id="ARBA00038030"/>
    </source>
</evidence>
<keyword evidence="6 10" id="KW-1133">Transmembrane helix</keyword>
<sequence>MSSLISNINVPTWSKYLIGAILTGAVVYVGGRLVFETLKTDSKPSKSEDLTKYVTLSENGKKSLKLKTKGNEYFKNKEYNDAYETYNQGIFLCDEKKDSQLLAELHQNAAATSFYLENIDKEIYHCNQALKYVPTFIKALKRRASAYEKKRSLKEAADDYLILGSLEPAHAAAHQNKARELYTEASLIVARYKFKQIPEEVRPLIHQQMFTYLFHSNIHNSLSNFVKKKKDCSVLDEEPIVHEIIKELREHKFDDAYQKCEEYLKNFDETKKIEFFYLMQILLLKCYITQRRYTLAKIVYENILNKYESEKPIFDEKILNNFMLSWKILGLELYFHISDEEGENFFNTQMGEYKENTDSYLSYGILKIASDANALAASSAKAQELDSNNIYATWYNLYSQCLACIIGGDYSSFIQKMKEFEDKLNKFGYNEDSYIGWFFLSQIFAVNDYEACSKILQKCSEIYPKYVINQIIEISLMPPQITQSSPENYALYMLKMKKVVDNVLKIDPFNTIGLKMKARICMEEGQTEEASKYLEEALKYASSTDEYAEVTLDTYILQGFKDANERGISLVQ</sequence>
<evidence type="ECO:0000256" key="7">
    <source>
        <dbReference type="ARBA" id="ARBA00023128"/>
    </source>
</evidence>
<keyword evidence="2 10" id="KW-0812">Transmembrane</keyword>
<evidence type="ECO:0000256" key="8">
    <source>
        <dbReference type="ARBA" id="ARBA00023136"/>
    </source>
</evidence>
<reference evidence="12" key="1">
    <citation type="submission" date="2017-02" db="UniProtKB">
        <authorList>
            <consortium name="WormBaseParasite"/>
        </authorList>
    </citation>
    <scope>IDENTIFICATION</scope>
</reference>
<dbReference type="PANTHER" id="PTHR46208:SF1">
    <property type="entry name" value="MITOCHONDRIAL IMPORT RECEPTOR SUBUNIT TOM70"/>
    <property type="match status" value="1"/>
</dbReference>
<keyword evidence="5" id="KW-0802">TPR repeat</keyword>
<evidence type="ECO:0000256" key="5">
    <source>
        <dbReference type="ARBA" id="ARBA00022803"/>
    </source>
</evidence>
<dbReference type="GO" id="GO:0045039">
    <property type="term" value="P:protein insertion into mitochondrial inner membrane"/>
    <property type="evidence" value="ECO:0007669"/>
    <property type="project" value="TreeGrafter"/>
</dbReference>
<dbReference type="GO" id="GO:0030943">
    <property type="term" value="F:mitochondrion targeting sequence binding"/>
    <property type="evidence" value="ECO:0007669"/>
    <property type="project" value="TreeGrafter"/>
</dbReference>
<comment type="subcellular location">
    <subcellularLocation>
        <location evidence="1">Mitochondrion outer membrane</location>
        <topology evidence="1">Single-pass membrane protein</topology>
    </subcellularLocation>
</comment>
<keyword evidence="3" id="KW-0677">Repeat</keyword>
<evidence type="ECO:0000313" key="12">
    <source>
        <dbReference type="WBParaSite" id="PTRK_0000980500.1"/>
    </source>
</evidence>
<dbReference type="Proteomes" id="UP000038045">
    <property type="component" value="Unplaced"/>
</dbReference>
<dbReference type="SUPFAM" id="SSF48452">
    <property type="entry name" value="TPR-like"/>
    <property type="match status" value="2"/>
</dbReference>
<organism evidence="11 12">
    <name type="scientific">Parastrongyloides trichosuri</name>
    <name type="common">Possum-specific nematode worm</name>
    <dbReference type="NCBI Taxonomy" id="131310"/>
    <lineage>
        <taxon>Eukaryota</taxon>
        <taxon>Metazoa</taxon>
        <taxon>Ecdysozoa</taxon>
        <taxon>Nematoda</taxon>
        <taxon>Chromadorea</taxon>
        <taxon>Rhabditida</taxon>
        <taxon>Tylenchina</taxon>
        <taxon>Panagrolaimomorpha</taxon>
        <taxon>Strongyloidoidea</taxon>
        <taxon>Strongyloididae</taxon>
        <taxon>Parastrongyloides</taxon>
    </lineage>
</organism>
<dbReference type="AlphaFoldDB" id="A0A0N4ZMN8"/>
<evidence type="ECO:0000256" key="3">
    <source>
        <dbReference type="ARBA" id="ARBA00022737"/>
    </source>
</evidence>
<dbReference type="InterPro" id="IPR019734">
    <property type="entry name" value="TPR_rpt"/>
</dbReference>
<evidence type="ECO:0000256" key="6">
    <source>
        <dbReference type="ARBA" id="ARBA00022989"/>
    </source>
</evidence>
<name>A0A0N4ZMN8_PARTI</name>
<evidence type="ECO:0000313" key="11">
    <source>
        <dbReference type="Proteomes" id="UP000038045"/>
    </source>
</evidence>
<dbReference type="GO" id="GO:0005741">
    <property type="term" value="C:mitochondrial outer membrane"/>
    <property type="evidence" value="ECO:0007669"/>
    <property type="project" value="UniProtKB-SubCell"/>
</dbReference>
<dbReference type="Gene3D" id="1.25.40.10">
    <property type="entry name" value="Tetratricopeptide repeat domain"/>
    <property type="match status" value="2"/>
</dbReference>
<comment type="similarity">
    <text evidence="9">Belongs to the Tom70 family.</text>
</comment>
<evidence type="ECO:0000256" key="2">
    <source>
        <dbReference type="ARBA" id="ARBA00022692"/>
    </source>
</evidence>
<dbReference type="InterPro" id="IPR011990">
    <property type="entry name" value="TPR-like_helical_dom_sf"/>
</dbReference>
<accession>A0A0N4ZMN8</accession>
<dbReference type="SMART" id="SM00028">
    <property type="entry name" value="TPR"/>
    <property type="match status" value="4"/>
</dbReference>
<dbReference type="WBParaSite" id="PTRK_0000980500.1">
    <property type="protein sequence ID" value="PTRK_0000980500.1"/>
    <property type="gene ID" value="PTRK_0000980500"/>
</dbReference>
<keyword evidence="8 10" id="KW-0472">Membrane</keyword>
<keyword evidence="7" id="KW-0496">Mitochondrion</keyword>
<feature type="transmembrane region" description="Helical" evidence="10">
    <location>
        <begin position="16"/>
        <end position="35"/>
    </location>
</feature>
<dbReference type="GO" id="GO:0030150">
    <property type="term" value="P:protein import into mitochondrial matrix"/>
    <property type="evidence" value="ECO:0007669"/>
    <property type="project" value="TreeGrafter"/>
</dbReference>
<dbReference type="GO" id="GO:0008320">
    <property type="term" value="F:protein transmembrane transporter activity"/>
    <property type="evidence" value="ECO:0007669"/>
    <property type="project" value="TreeGrafter"/>
</dbReference>
<keyword evidence="11" id="KW-1185">Reference proteome</keyword>
<keyword evidence="4" id="KW-1000">Mitochondrion outer membrane</keyword>
<dbReference type="PANTHER" id="PTHR46208">
    <property type="entry name" value="MITOCHONDRIAL IMPORT RECEPTOR SUBUNIT TOM70"/>
    <property type="match status" value="1"/>
</dbReference>